<protein>
    <submittedName>
        <fullName evidence="4">TetR/AcrR family transcriptional regulator</fullName>
    </submittedName>
</protein>
<gene>
    <name evidence="4" type="ORF">NF556_07900</name>
</gene>
<accession>A0ABY4YXT4</accession>
<name>A0ABY4YXT4_9MICO</name>
<proteinExistence type="predicted"/>
<evidence type="ECO:0000313" key="5">
    <source>
        <dbReference type="Proteomes" id="UP001056455"/>
    </source>
</evidence>
<keyword evidence="5" id="KW-1185">Reference proteome</keyword>
<dbReference type="Gene3D" id="1.10.357.10">
    <property type="entry name" value="Tetracycline Repressor, domain 2"/>
    <property type="match status" value="1"/>
</dbReference>
<evidence type="ECO:0000313" key="4">
    <source>
        <dbReference type="EMBL" id="USQ81556.1"/>
    </source>
</evidence>
<evidence type="ECO:0000259" key="3">
    <source>
        <dbReference type="PROSITE" id="PS50977"/>
    </source>
</evidence>
<dbReference type="Proteomes" id="UP001056455">
    <property type="component" value="Chromosome"/>
</dbReference>
<dbReference type="InterPro" id="IPR009057">
    <property type="entry name" value="Homeodomain-like_sf"/>
</dbReference>
<organism evidence="4 5">
    <name type="scientific">Ornithinimicrobium faecis</name>
    <dbReference type="NCBI Taxonomy" id="2934158"/>
    <lineage>
        <taxon>Bacteria</taxon>
        <taxon>Bacillati</taxon>
        <taxon>Actinomycetota</taxon>
        <taxon>Actinomycetes</taxon>
        <taxon>Micrococcales</taxon>
        <taxon>Ornithinimicrobiaceae</taxon>
        <taxon>Ornithinimicrobium</taxon>
    </lineage>
</organism>
<sequence length="182" mass="19443">MTNEAPAPDRRTVLADASIDIVAEHGLRGLTHRAVDGAAGVPVGSASNLFRSRAALIEALAERIEARELTVAASALTPTEDLGELLARVARFAVDLVVHHEDLVRVRFTLFVAWPERFVPGHRRFRAAAQQGLAAAGVVDSERAAERVVDHLDGVMLHAVTVRGGQAPGVDELTDALRRLVG</sequence>
<dbReference type="EMBL" id="CP099489">
    <property type="protein sequence ID" value="USQ81556.1"/>
    <property type="molecule type" value="Genomic_DNA"/>
</dbReference>
<feature type="domain" description="HTH tetR-type" evidence="3">
    <location>
        <begin position="8"/>
        <end position="68"/>
    </location>
</feature>
<dbReference type="RefSeq" id="WP_252595079.1">
    <property type="nucleotide sequence ID" value="NZ_CP099489.1"/>
</dbReference>
<reference evidence="4" key="1">
    <citation type="submission" date="2022-06" db="EMBL/GenBank/DDBJ databases">
        <title>Ornithinimicrobium HY1793.</title>
        <authorList>
            <person name="Huang Y."/>
        </authorList>
    </citation>
    <scope>NUCLEOTIDE SEQUENCE</scope>
    <source>
        <strain evidence="4">HY1793</strain>
    </source>
</reference>
<dbReference type="InterPro" id="IPR041583">
    <property type="entry name" value="TetR_C_31"/>
</dbReference>
<dbReference type="InterPro" id="IPR001647">
    <property type="entry name" value="HTH_TetR"/>
</dbReference>
<keyword evidence="1 2" id="KW-0238">DNA-binding</keyword>
<dbReference type="PROSITE" id="PS50977">
    <property type="entry name" value="HTH_TETR_2"/>
    <property type="match status" value="1"/>
</dbReference>
<evidence type="ECO:0000256" key="2">
    <source>
        <dbReference type="PROSITE-ProRule" id="PRU00335"/>
    </source>
</evidence>
<dbReference type="Pfam" id="PF17940">
    <property type="entry name" value="TetR_C_31"/>
    <property type="match status" value="1"/>
</dbReference>
<feature type="DNA-binding region" description="H-T-H motif" evidence="2">
    <location>
        <begin position="31"/>
        <end position="50"/>
    </location>
</feature>
<evidence type="ECO:0000256" key="1">
    <source>
        <dbReference type="ARBA" id="ARBA00023125"/>
    </source>
</evidence>
<dbReference type="SUPFAM" id="SSF46689">
    <property type="entry name" value="Homeodomain-like"/>
    <property type="match status" value="1"/>
</dbReference>